<keyword evidence="3" id="KW-1185">Reference proteome</keyword>
<reference evidence="3" key="1">
    <citation type="submission" date="2016-10" db="EMBL/GenBank/DDBJ databases">
        <authorList>
            <person name="Varghese N."/>
            <person name="Submissions S."/>
        </authorList>
    </citation>
    <scope>NUCLEOTIDE SEQUENCE [LARGE SCALE GENOMIC DNA]</scope>
    <source>
        <strain evidence="3">DSM 8344</strain>
    </source>
</reference>
<feature type="transmembrane region" description="Helical" evidence="1">
    <location>
        <begin position="110"/>
        <end position="137"/>
    </location>
</feature>
<proteinExistence type="predicted"/>
<keyword evidence="1" id="KW-0812">Transmembrane</keyword>
<dbReference type="STRING" id="1121419.SAMN05443529_12022"/>
<name>A0A1G8FN18_9FIRM</name>
<evidence type="ECO:0000313" key="3">
    <source>
        <dbReference type="Proteomes" id="UP000198656"/>
    </source>
</evidence>
<gene>
    <name evidence="2" type="ORF">SAMN05443529_12022</name>
</gene>
<dbReference type="AlphaFoldDB" id="A0A1G8FN18"/>
<feature type="transmembrane region" description="Helical" evidence="1">
    <location>
        <begin position="190"/>
        <end position="211"/>
    </location>
</feature>
<accession>A0A1G8FN18</accession>
<evidence type="ECO:0000313" key="2">
    <source>
        <dbReference type="EMBL" id="SDH83563.1"/>
    </source>
</evidence>
<organism evidence="2 3">
    <name type="scientific">Desulfosporosinus hippei DSM 8344</name>
    <dbReference type="NCBI Taxonomy" id="1121419"/>
    <lineage>
        <taxon>Bacteria</taxon>
        <taxon>Bacillati</taxon>
        <taxon>Bacillota</taxon>
        <taxon>Clostridia</taxon>
        <taxon>Eubacteriales</taxon>
        <taxon>Desulfitobacteriaceae</taxon>
        <taxon>Desulfosporosinus</taxon>
    </lineage>
</organism>
<sequence>MHQTKTYKVTVIEDCENNSEQQNNNSSDSRLNYDALDEIKQIREEDKRLFDLTSISECLNIAMHEYDLERNKKQSFDNRAGIIIPVFAAIGIAIYNIISVKDIIHSMSQPITFVLLLQIVTGLMAYFSLISSFVFAVNVISVKPFENFDIKIIDSQFISMAKIQSGSKLLEVYLNLVRIHRKRNEQTAKMLARSQWSMIISIILIMAYLILK</sequence>
<dbReference type="OrthoDB" id="9865360at2"/>
<dbReference type="EMBL" id="FNCP01000020">
    <property type="protein sequence ID" value="SDH83563.1"/>
    <property type="molecule type" value="Genomic_DNA"/>
</dbReference>
<protein>
    <submittedName>
        <fullName evidence="2">Uncharacterized protein</fullName>
    </submittedName>
</protein>
<dbReference type="Proteomes" id="UP000198656">
    <property type="component" value="Unassembled WGS sequence"/>
</dbReference>
<keyword evidence="1" id="KW-0472">Membrane</keyword>
<keyword evidence="1" id="KW-1133">Transmembrane helix</keyword>
<evidence type="ECO:0000256" key="1">
    <source>
        <dbReference type="SAM" id="Phobius"/>
    </source>
</evidence>
<dbReference type="RefSeq" id="WP_092334655.1">
    <property type="nucleotide sequence ID" value="NZ_FNCP01000020.1"/>
</dbReference>
<feature type="transmembrane region" description="Helical" evidence="1">
    <location>
        <begin position="80"/>
        <end position="98"/>
    </location>
</feature>